<gene>
    <name evidence="1" type="ORF">QTP70_013137</name>
</gene>
<accession>A0AAE0V893</accession>
<keyword evidence="2" id="KW-1185">Reference proteome</keyword>
<evidence type="ECO:0000313" key="1">
    <source>
        <dbReference type="EMBL" id="KAK3548446.1"/>
    </source>
</evidence>
<sequence length="117" mass="13461">MHSFSHITFNDNMTVVDLIVKNDESAYRELMQWLMAWRRVNNLSLNINKTKEMGVDFWRAILIVFYRGTADSILSSCITAWFGNCTSLNHNTPQWIKACAYLTSTTPSGVRILDNKP</sequence>
<dbReference type="EMBL" id="JAUCMX010000004">
    <property type="protein sequence ID" value="KAK3548446.1"/>
    <property type="molecule type" value="Genomic_DNA"/>
</dbReference>
<proteinExistence type="predicted"/>
<protein>
    <submittedName>
        <fullName evidence="1">Uncharacterized protein</fullName>
    </submittedName>
</protein>
<dbReference type="AlphaFoldDB" id="A0AAE0V893"/>
<evidence type="ECO:0000313" key="2">
    <source>
        <dbReference type="Proteomes" id="UP001274896"/>
    </source>
</evidence>
<comment type="caution">
    <text evidence="1">The sequence shown here is derived from an EMBL/GenBank/DDBJ whole genome shotgun (WGS) entry which is preliminary data.</text>
</comment>
<name>A0AAE0V893_9TELE</name>
<dbReference type="Proteomes" id="UP001274896">
    <property type="component" value="Unassembled WGS sequence"/>
</dbReference>
<organism evidence="1 2">
    <name type="scientific">Hemibagrus guttatus</name>
    <dbReference type="NCBI Taxonomy" id="175788"/>
    <lineage>
        <taxon>Eukaryota</taxon>
        <taxon>Metazoa</taxon>
        <taxon>Chordata</taxon>
        <taxon>Craniata</taxon>
        <taxon>Vertebrata</taxon>
        <taxon>Euteleostomi</taxon>
        <taxon>Actinopterygii</taxon>
        <taxon>Neopterygii</taxon>
        <taxon>Teleostei</taxon>
        <taxon>Ostariophysi</taxon>
        <taxon>Siluriformes</taxon>
        <taxon>Bagridae</taxon>
        <taxon>Hemibagrus</taxon>
    </lineage>
</organism>
<reference evidence="1" key="1">
    <citation type="submission" date="2023-06" db="EMBL/GenBank/DDBJ databases">
        <title>Male Hemibagrus guttatus genome.</title>
        <authorList>
            <person name="Bian C."/>
        </authorList>
    </citation>
    <scope>NUCLEOTIDE SEQUENCE</scope>
    <source>
        <strain evidence="1">Male_cb2023</strain>
        <tissue evidence="1">Muscle</tissue>
    </source>
</reference>